<name>A0A922KYF1_DERFA</name>
<dbReference type="Proteomes" id="UP000790347">
    <property type="component" value="Unassembled WGS sequence"/>
</dbReference>
<accession>A0A922KYF1</accession>
<reference evidence="1" key="1">
    <citation type="submission" date="2013-05" db="EMBL/GenBank/DDBJ databases">
        <authorList>
            <person name="Yim A.K.Y."/>
            <person name="Chan T.F."/>
            <person name="Ji K.M."/>
            <person name="Liu X.Y."/>
            <person name="Zhou J.W."/>
            <person name="Li R.Q."/>
            <person name="Yang K.Y."/>
            <person name="Li J."/>
            <person name="Li M."/>
            <person name="Law P.T.W."/>
            <person name="Wu Y.L."/>
            <person name="Cai Z.L."/>
            <person name="Qin H."/>
            <person name="Bao Y."/>
            <person name="Leung R.K.K."/>
            <person name="Ng P.K.S."/>
            <person name="Zou J."/>
            <person name="Zhong X.J."/>
            <person name="Ran P.X."/>
            <person name="Zhong N.S."/>
            <person name="Liu Z.G."/>
            <person name="Tsui S.K.W."/>
        </authorList>
    </citation>
    <scope>NUCLEOTIDE SEQUENCE</scope>
    <source>
        <strain evidence="1">Derf</strain>
        <tissue evidence="1">Whole organism</tissue>
    </source>
</reference>
<reference evidence="1" key="2">
    <citation type="journal article" date="2022" name="Res Sq">
        <title>Comparative Genomics Reveals Insights into the Divergent Evolution of Astigmatic Mites and Household Pest Adaptations.</title>
        <authorList>
            <person name="Xiong Q."/>
            <person name="Wan A.T.-Y."/>
            <person name="Liu X.-Y."/>
            <person name="Fung C.S.-H."/>
            <person name="Xiao X."/>
            <person name="Malainual N."/>
            <person name="Hou J."/>
            <person name="Wang L."/>
            <person name="Wang M."/>
            <person name="Yang K."/>
            <person name="Cui Y."/>
            <person name="Leung E."/>
            <person name="Nong W."/>
            <person name="Shin S.-K."/>
            <person name="Au S."/>
            <person name="Jeong K.Y."/>
            <person name="Chew F.T."/>
            <person name="Hui J."/>
            <person name="Leung T.F."/>
            <person name="Tungtrongchitr A."/>
            <person name="Zhong N."/>
            <person name="Liu Z."/>
            <person name="Tsui S."/>
        </authorList>
    </citation>
    <scope>NUCLEOTIDE SEQUENCE</scope>
    <source>
        <strain evidence="1">Derf</strain>
        <tissue evidence="1">Whole organism</tissue>
    </source>
</reference>
<evidence type="ECO:0000313" key="1">
    <source>
        <dbReference type="EMBL" id="KAH9501647.1"/>
    </source>
</evidence>
<keyword evidence="2" id="KW-1185">Reference proteome</keyword>
<protein>
    <submittedName>
        <fullName evidence="1">Uncharacterized protein</fullName>
    </submittedName>
</protein>
<gene>
    <name evidence="1" type="ORF">DERF_012480</name>
</gene>
<sequence>MNFILRIYVDEEYELNIKNIRIKNLQNEPISRTRIQQVNHTKNKIYAQFTIINEKSHLKSGGKKMNKF</sequence>
<dbReference type="EMBL" id="ASGP02000006">
    <property type="protein sequence ID" value="KAH9501647.1"/>
    <property type="molecule type" value="Genomic_DNA"/>
</dbReference>
<evidence type="ECO:0000313" key="2">
    <source>
        <dbReference type="Proteomes" id="UP000790347"/>
    </source>
</evidence>
<organism evidence="1 2">
    <name type="scientific">Dermatophagoides farinae</name>
    <name type="common">American house dust mite</name>
    <dbReference type="NCBI Taxonomy" id="6954"/>
    <lineage>
        <taxon>Eukaryota</taxon>
        <taxon>Metazoa</taxon>
        <taxon>Ecdysozoa</taxon>
        <taxon>Arthropoda</taxon>
        <taxon>Chelicerata</taxon>
        <taxon>Arachnida</taxon>
        <taxon>Acari</taxon>
        <taxon>Acariformes</taxon>
        <taxon>Sarcoptiformes</taxon>
        <taxon>Astigmata</taxon>
        <taxon>Psoroptidia</taxon>
        <taxon>Analgoidea</taxon>
        <taxon>Pyroglyphidae</taxon>
        <taxon>Dermatophagoidinae</taxon>
        <taxon>Dermatophagoides</taxon>
    </lineage>
</organism>
<comment type="caution">
    <text evidence="1">The sequence shown here is derived from an EMBL/GenBank/DDBJ whole genome shotgun (WGS) entry which is preliminary data.</text>
</comment>
<proteinExistence type="predicted"/>
<dbReference type="AlphaFoldDB" id="A0A922KYF1"/>